<dbReference type="InterPro" id="IPR023772">
    <property type="entry name" value="DNA-bd_HTH_TetR-type_CS"/>
</dbReference>
<evidence type="ECO:0000256" key="1">
    <source>
        <dbReference type="ARBA" id="ARBA00023015"/>
    </source>
</evidence>
<sequence>MAGGRQREFDKQQALSAAMHVFWQKGYVGASLADLTSAMGINKPSMYAAFGNKEQLFVQATEHYMAVHAEPLFPLLHTPNQSLKQRVGAYMRAVVAAQCAGETPLGCFVSLCINEAASQSMPQSAVTLIEQAKGYAENYLTQLFKDEMTAGNLSPQTQPATLASLLVTLMHGTAAMARGGKRFEELEPLLEITLQQVMSGSNS</sequence>
<dbReference type="GO" id="GO:0003677">
    <property type="term" value="F:DNA binding"/>
    <property type="evidence" value="ECO:0007669"/>
    <property type="project" value="UniProtKB-UniRule"/>
</dbReference>
<feature type="DNA-binding region" description="H-T-H motif" evidence="4">
    <location>
        <begin position="31"/>
        <end position="50"/>
    </location>
</feature>
<keyword evidence="2 4" id="KW-0238">DNA-binding</keyword>
<dbReference type="InterPro" id="IPR009057">
    <property type="entry name" value="Homeodomain-like_sf"/>
</dbReference>
<dbReference type="PRINTS" id="PR00455">
    <property type="entry name" value="HTHTETR"/>
</dbReference>
<evidence type="ECO:0000256" key="3">
    <source>
        <dbReference type="ARBA" id="ARBA00023163"/>
    </source>
</evidence>
<protein>
    <submittedName>
        <fullName evidence="6">TetR/AcrR family transcriptional regulator</fullName>
    </submittedName>
</protein>
<dbReference type="PROSITE" id="PS50977">
    <property type="entry name" value="HTH_TETR_2"/>
    <property type="match status" value="1"/>
</dbReference>
<evidence type="ECO:0000256" key="2">
    <source>
        <dbReference type="ARBA" id="ARBA00023125"/>
    </source>
</evidence>
<reference evidence="6" key="1">
    <citation type="submission" date="2023-07" db="EMBL/GenBank/DDBJ databases">
        <title>Genome content predicts the carbon catabolic preferences of heterotrophic bacteria.</title>
        <authorList>
            <person name="Gralka M."/>
        </authorList>
    </citation>
    <scope>NUCLEOTIDE SEQUENCE</scope>
    <source>
        <strain evidence="6">I3M17_2</strain>
    </source>
</reference>
<proteinExistence type="predicted"/>
<evidence type="ECO:0000259" key="5">
    <source>
        <dbReference type="PROSITE" id="PS50977"/>
    </source>
</evidence>
<dbReference type="PANTHER" id="PTHR47506:SF1">
    <property type="entry name" value="HTH-TYPE TRANSCRIPTIONAL REGULATOR YJDC"/>
    <property type="match status" value="1"/>
</dbReference>
<name>A0AAW7X6S2_9GAMM</name>
<evidence type="ECO:0000313" key="7">
    <source>
        <dbReference type="Proteomes" id="UP001169760"/>
    </source>
</evidence>
<keyword evidence="3" id="KW-0804">Transcription</keyword>
<dbReference type="Pfam" id="PF00440">
    <property type="entry name" value="TetR_N"/>
    <property type="match status" value="1"/>
</dbReference>
<comment type="caution">
    <text evidence="6">The sequence shown here is derived from an EMBL/GenBank/DDBJ whole genome shotgun (WGS) entry which is preliminary data.</text>
</comment>
<dbReference type="Proteomes" id="UP001169760">
    <property type="component" value="Unassembled WGS sequence"/>
</dbReference>
<dbReference type="EMBL" id="JAUOPB010000009">
    <property type="protein sequence ID" value="MDO6423366.1"/>
    <property type="molecule type" value="Genomic_DNA"/>
</dbReference>
<dbReference type="AlphaFoldDB" id="A0AAW7X6S2"/>
<dbReference type="PANTHER" id="PTHR47506">
    <property type="entry name" value="TRANSCRIPTIONAL REGULATORY PROTEIN"/>
    <property type="match status" value="1"/>
</dbReference>
<evidence type="ECO:0000256" key="4">
    <source>
        <dbReference type="PROSITE-ProRule" id="PRU00335"/>
    </source>
</evidence>
<feature type="domain" description="HTH tetR-type" evidence="5">
    <location>
        <begin position="8"/>
        <end position="68"/>
    </location>
</feature>
<evidence type="ECO:0000313" key="6">
    <source>
        <dbReference type="EMBL" id="MDO6423366.1"/>
    </source>
</evidence>
<dbReference type="InterPro" id="IPR036271">
    <property type="entry name" value="Tet_transcr_reg_TetR-rel_C_sf"/>
</dbReference>
<dbReference type="PROSITE" id="PS01081">
    <property type="entry name" value="HTH_TETR_1"/>
    <property type="match status" value="1"/>
</dbReference>
<dbReference type="InterPro" id="IPR001647">
    <property type="entry name" value="HTH_TetR"/>
</dbReference>
<dbReference type="SUPFAM" id="SSF48498">
    <property type="entry name" value="Tetracyclin repressor-like, C-terminal domain"/>
    <property type="match status" value="1"/>
</dbReference>
<dbReference type="RefSeq" id="WP_303493053.1">
    <property type="nucleotide sequence ID" value="NZ_JAUOPB010000009.1"/>
</dbReference>
<gene>
    <name evidence="6" type="ORF">Q4521_12875</name>
</gene>
<dbReference type="Gene3D" id="1.10.10.60">
    <property type="entry name" value="Homeodomain-like"/>
    <property type="match status" value="1"/>
</dbReference>
<accession>A0AAW7X6S2</accession>
<dbReference type="Gene3D" id="1.10.357.10">
    <property type="entry name" value="Tetracycline Repressor, domain 2"/>
    <property type="match status" value="1"/>
</dbReference>
<dbReference type="SUPFAM" id="SSF46689">
    <property type="entry name" value="Homeodomain-like"/>
    <property type="match status" value="1"/>
</dbReference>
<organism evidence="6 7">
    <name type="scientific">Saccharophagus degradans</name>
    <dbReference type="NCBI Taxonomy" id="86304"/>
    <lineage>
        <taxon>Bacteria</taxon>
        <taxon>Pseudomonadati</taxon>
        <taxon>Pseudomonadota</taxon>
        <taxon>Gammaproteobacteria</taxon>
        <taxon>Cellvibrionales</taxon>
        <taxon>Cellvibrionaceae</taxon>
        <taxon>Saccharophagus</taxon>
    </lineage>
</organism>
<keyword evidence="1" id="KW-0805">Transcription regulation</keyword>